<dbReference type="Gene3D" id="3.90.180.10">
    <property type="entry name" value="Medium-chain alcohol dehydrogenases, catalytic domain"/>
    <property type="match status" value="1"/>
</dbReference>
<dbReference type="Pfam" id="PF08240">
    <property type="entry name" value="ADH_N"/>
    <property type="match status" value="1"/>
</dbReference>
<dbReference type="SUPFAM" id="SSF50129">
    <property type="entry name" value="GroES-like"/>
    <property type="match status" value="1"/>
</dbReference>
<dbReference type="InterPro" id="IPR013154">
    <property type="entry name" value="ADH-like_N"/>
</dbReference>
<feature type="domain" description="Enoyl reductase (ER)" evidence="3">
    <location>
        <begin position="9"/>
        <end position="324"/>
    </location>
</feature>
<dbReference type="InterPro" id="IPR011032">
    <property type="entry name" value="GroES-like_sf"/>
</dbReference>
<dbReference type="EMBL" id="RKHK01000001">
    <property type="protein sequence ID" value="ROR73174.1"/>
    <property type="molecule type" value="Genomic_DNA"/>
</dbReference>
<evidence type="ECO:0000256" key="1">
    <source>
        <dbReference type="ARBA" id="ARBA00022857"/>
    </source>
</evidence>
<dbReference type="NCBIfam" id="TIGR02824">
    <property type="entry name" value="quinone_pig3"/>
    <property type="match status" value="1"/>
</dbReference>
<evidence type="ECO:0000313" key="4">
    <source>
        <dbReference type="EMBL" id="ROR73174.1"/>
    </source>
</evidence>
<dbReference type="Gene3D" id="3.40.50.720">
    <property type="entry name" value="NAD(P)-binding Rossmann-like Domain"/>
    <property type="match status" value="1"/>
</dbReference>
<evidence type="ECO:0000256" key="2">
    <source>
        <dbReference type="ARBA" id="ARBA00023002"/>
    </source>
</evidence>
<keyword evidence="5" id="KW-1185">Reference proteome</keyword>
<dbReference type="SUPFAM" id="SSF51735">
    <property type="entry name" value="NAD(P)-binding Rossmann-fold domains"/>
    <property type="match status" value="1"/>
</dbReference>
<dbReference type="CDD" id="cd05276">
    <property type="entry name" value="p53_inducible_oxidoreductase"/>
    <property type="match status" value="1"/>
</dbReference>
<dbReference type="InterPro" id="IPR036291">
    <property type="entry name" value="NAD(P)-bd_dom_sf"/>
</dbReference>
<dbReference type="SMART" id="SM00829">
    <property type="entry name" value="PKS_ER"/>
    <property type="match status" value="1"/>
</dbReference>
<evidence type="ECO:0000313" key="5">
    <source>
        <dbReference type="Proteomes" id="UP000280668"/>
    </source>
</evidence>
<evidence type="ECO:0000259" key="3">
    <source>
        <dbReference type="SMART" id="SM00829"/>
    </source>
</evidence>
<organism evidence="4 5">
    <name type="scientific">Bogoriella caseilytica</name>
    <dbReference type="NCBI Taxonomy" id="56055"/>
    <lineage>
        <taxon>Bacteria</taxon>
        <taxon>Bacillati</taxon>
        <taxon>Actinomycetota</taxon>
        <taxon>Actinomycetes</taxon>
        <taxon>Micrococcales</taxon>
        <taxon>Bogoriellaceae</taxon>
        <taxon>Bogoriella</taxon>
    </lineage>
</organism>
<reference evidence="4 5" key="1">
    <citation type="submission" date="2018-11" db="EMBL/GenBank/DDBJ databases">
        <title>Sequencing the genomes of 1000 actinobacteria strains.</title>
        <authorList>
            <person name="Klenk H.-P."/>
        </authorList>
    </citation>
    <scope>NUCLEOTIDE SEQUENCE [LARGE SCALE GENOMIC DNA]</scope>
    <source>
        <strain evidence="4 5">DSM 11294</strain>
    </source>
</reference>
<dbReference type="InterPro" id="IPR020843">
    <property type="entry name" value="ER"/>
</dbReference>
<dbReference type="InterPro" id="IPR014189">
    <property type="entry name" value="Quinone_OxRdtase_PIG3"/>
</dbReference>
<dbReference type="Pfam" id="PF00107">
    <property type="entry name" value="ADH_zinc_N"/>
    <property type="match status" value="1"/>
</dbReference>
<gene>
    <name evidence="4" type="ORF">EDD31_1540</name>
</gene>
<accession>A0A3N2BDR3</accession>
<dbReference type="GO" id="GO:0070402">
    <property type="term" value="F:NADPH binding"/>
    <property type="evidence" value="ECO:0007669"/>
    <property type="project" value="TreeGrafter"/>
</dbReference>
<sequence length="326" mass="33113">MGAMHAICARTGELSLVELPDPSPAAGEVQITVAAAGVNRADLLQRTGHYPPPPGASDILGLEVSGIITALGPGVPDWQVGDEVCALLAGGGYATQVTVPAGQLLPVPRGVDLISASALPEVACTAWSNLVEVARLRAGESVLVVGGSGGIGSHAIQLAAALGARVVTTAGGPERVQRCLDLGADVALDHRALAGRELACAVKEASGGGVDVILDVLGAGSLATHLASLATGGRLVVIGMQQGRHGEIDLGRLLAKRASIHGTTLRSRSAQDKAEIVAAVQSHVWPLIEQEQVRPVVHAVLPLRDAGRAHELLDSGAVFGKVLLQV</sequence>
<keyword evidence="2" id="KW-0560">Oxidoreductase</keyword>
<comment type="caution">
    <text evidence="4">The sequence shown here is derived from an EMBL/GenBank/DDBJ whole genome shotgun (WGS) entry which is preliminary data.</text>
</comment>
<dbReference type="AlphaFoldDB" id="A0A3N2BDR3"/>
<name>A0A3N2BDR3_9MICO</name>
<proteinExistence type="predicted"/>
<protein>
    <submittedName>
        <fullName evidence="4">Putative PIG3 family NAD(P)H quinone oxidoreductase</fullName>
    </submittedName>
</protein>
<dbReference type="Proteomes" id="UP000280668">
    <property type="component" value="Unassembled WGS sequence"/>
</dbReference>
<dbReference type="InterPro" id="IPR013149">
    <property type="entry name" value="ADH-like_C"/>
</dbReference>
<keyword evidence="1" id="KW-0521">NADP</keyword>
<dbReference type="PANTHER" id="PTHR48106:SF8">
    <property type="entry name" value="OS02G0805600 PROTEIN"/>
    <property type="match status" value="1"/>
</dbReference>
<dbReference type="PANTHER" id="PTHR48106">
    <property type="entry name" value="QUINONE OXIDOREDUCTASE PIG3-RELATED"/>
    <property type="match status" value="1"/>
</dbReference>
<dbReference type="GO" id="GO:0016651">
    <property type="term" value="F:oxidoreductase activity, acting on NAD(P)H"/>
    <property type="evidence" value="ECO:0007669"/>
    <property type="project" value="TreeGrafter"/>
</dbReference>